<dbReference type="EMBL" id="BTRK01000001">
    <property type="protein sequence ID" value="GMR31188.1"/>
    <property type="molecule type" value="Genomic_DNA"/>
</dbReference>
<feature type="region of interest" description="Disordered" evidence="1">
    <location>
        <begin position="1"/>
        <end position="34"/>
    </location>
</feature>
<dbReference type="InterPro" id="IPR013087">
    <property type="entry name" value="Znf_C2H2_type"/>
</dbReference>
<keyword evidence="4" id="KW-1185">Reference proteome</keyword>
<sequence length="361" mass="40613">MSGDTPLHTPEARGDAPNRRSEQQLSATRDLFPASVYGETDANWLARFSEKMEQKKRTREPVPQERKWTIEGDPVDDPMENDDQPIYFDLPQELDDVIPRSPQKLEDAEEQVLPLPRDQQPASIDDAAADEPVLRPRKKKVATDKSQQSVTQDAAAAAGGASLRLTRGDAAQLQQMQPQCFSLDGVELAKRPSPSVAQKRRASSNGHPKPIHVATKMTKRTVTMMACPKCQFRTNSAKSWENHLKRKHSTTPIMAGFSLKCECGKICGSEWHRRKCNLANFTVIRRKKTPQCVMCNEYSTTAKGYMQHLLKHHKSSLKKNGVYLKCACGLIDTHLASSKDRPKHFGKCNKLRFSLHKMADK</sequence>
<feature type="region of interest" description="Disordered" evidence="1">
    <location>
        <begin position="52"/>
        <end position="86"/>
    </location>
</feature>
<evidence type="ECO:0000313" key="4">
    <source>
        <dbReference type="Proteomes" id="UP001328107"/>
    </source>
</evidence>
<feature type="domain" description="C2H2-type" evidence="2">
    <location>
        <begin position="290"/>
        <end position="312"/>
    </location>
</feature>
<feature type="compositionally biased region" description="Acidic residues" evidence="1">
    <location>
        <begin position="73"/>
        <end position="83"/>
    </location>
</feature>
<comment type="caution">
    <text evidence="3">The sequence shown here is derived from an EMBL/GenBank/DDBJ whole genome shotgun (WGS) entry which is preliminary data.</text>
</comment>
<name>A0AAN5BZL5_9BILA</name>
<feature type="region of interest" description="Disordered" evidence="1">
    <location>
        <begin position="98"/>
        <end position="151"/>
    </location>
</feature>
<dbReference type="Proteomes" id="UP001328107">
    <property type="component" value="Unassembled WGS sequence"/>
</dbReference>
<feature type="domain" description="C2H2-type" evidence="2">
    <location>
        <begin position="225"/>
        <end position="248"/>
    </location>
</feature>
<feature type="region of interest" description="Disordered" evidence="1">
    <location>
        <begin position="191"/>
        <end position="211"/>
    </location>
</feature>
<evidence type="ECO:0000256" key="1">
    <source>
        <dbReference type="SAM" id="MobiDB-lite"/>
    </source>
</evidence>
<gene>
    <name evidence="3" type="ORF">PMAYCL1PPCAC_01383</name>
</gene>
<dbReference type="SMART" id="SM00355">
    <property type="entry name" value="ZnF_C2H2"/>
    <property type="match status" value="2"/>
</dbReference>
<accession>A0AAN5BZL5</accession>
<feature type="compositionally biased region" description="Basic and acidic residues" evidence="1">
    <location>
        <begin position="10"/>
        <end position="22"/>
    </location>
</feature>
<feature type="compositionally biased region" description="Basic and acidic residues" evidence="1">
    <location>
        <begin position="52"/>
        <end position="70"/>
    </location>
</feature>
<dbReference type="AlphaFoldDB" id="A0AAN5BZL5"/>
<evidence type="ECO:0000259" key="2">
    <source>
        <dbReference type="SMART" id="SM00355"/>
    </source>
</evidence>
<reference evidence="4" key="1">
    <citation type="submission" date="2022-10" db="EMBL/GenBank/DDBJ databases">
        <title>Genome assembly of Pristionchus species.</title>
        <authorList>
            <person name="Yoshida K."/>
            <person name="Sommer R.J."/>
        </authorList>
    </citation>
    <scope>NUCLEOTIDE SEQUENCE [LARGE SCALE GENOMIC DNA]</scope>
    <source>
        <strain evidence="4">RS5460</strain>
    </source>
</reference>
<organism evidence="3 4">
    <name type="scientific">Pristionchus mayeri</name>
    <dbReference type="NCBI Taxonomy" id="1317129"/>
    <lineage>
        <taxon>Eukaryota</taxon>
        <taxon>Metazoa</taxon>
        <taxon>Ecdysozoa</taxon>
        <taxon>Nematoda</taxon>
        <taxon>Chromadorea</taxon>
        <taxon>Rhabditida</taxon>
        <taxon>Rhabditina</taxon>
        <taxon>Diplogasteromorpha</taxon>
        <taxon>Diplogasteroidea</taxon>
        <taxon>Neodiplogasteridae</taxon>
        <taxon>Pristionchus</taxon>
    </lineage>
</organism>
<evidence type="ECO:0000313" key="3">
    <source>
        <dbReference type="EMBL" id="GMR31188.1"/>
    </source>
</evidence>
<protein>
    <recommendedName>
        <fullName evidence="2">C2H2-type domain-containing protein</fullName>
    </recommendedName>
</protein>
<proteinExistence type="predicted"/>